<keyword evidence="6" id="KW-1185">Reference proteome</keyword>
<gene>
    <name evidence="5" type="ORF">CCMP2556_LOCUS32094</name>
</gene>
<organism evidence="5 6">
    <name type="scientific">Durusdinium trenchii</name>
    <dbReference type="NCBI Taxonomy" id="1381693"/>
    <lineage>
        <taxon>Eukaryota</taxon>
        <taxon>Sar</taxon>
        <taxon>Alveolata</taxon>
        <taxon>Dinophyceae</taxon>
        <taxon>Suessiales</taxon>
        <taxon>Symbiodiniaceae</taxon>
        <taxon>Durusdinium</taxon>
    </lineage>
</organism>
<evidence type="ECO:0000256" key="2">
    <source>
        <dbReference type="ARBA" id="ARBA00023315"/>
    </source>
</evidence>
<keyword evidence="3" id="KW-0812">Transmembrane</keyword>
<dbReference type="PANTHER" id="PTHR10434:SF11">
    <property type="entry name" value="1-ACYL-SN-GLYCEROL-3-PHOSPHATE ACYLTRANSFERASE"/>
    <property type="match status" value="1"/>
</dbReference>
<proteinExistence type="predicted"/>
<keyword evidence="3" id="KW-1133">Transmembrane helix</keyword>
<evidence type="ECO:0000256" key="3">
    <source>
        <dbReference type="SAM" id="Phobius"/>
    </source>
</evidence>
<dbReference type="SUPFAM" id="SSF69593">
    <property type="entry name" value="Glycerol-3-phosphate (1)-acyltransferase"/>
    <property type="match status" value="1"/>
</dbReference>
<evidence type="ECO:0000256" key="1">
    <source>
        <dbReference type="ARBA" id="ARBA00022679"/>
    </source>
</evidence>
<dbReference type="Pfam" id="PF01553">
    <property type="entry name" value="Acyltransferase"/>
    <property type="match status" value="1"/>
</dbReference>
<evidence type="ECO:0000259" key="4">
    <source>
        <dbReference type="SMART" id="SM00563"/>
    </source>
</evidence>
<dbReference type="SMART" id="SM00563">
    <property type="entry name" value="PlsC"/>
    <property type="match status" value="1"/>
</dbReference>
<keyword evidence="2" id="KW-0012">Acyltransferase</keyword>
<dbReference type="InterPro" id="IPR002123">
    <property type="entry name" value="Plipid/glycerol_acylTrfase"/>
</dbReference>
<feature type="transmembrane region" description="Helical" evidence="3">
    <location>
        <begin position="42"/>
        <end position="65"/>
    </location>
</feature>
<feature type="domain" description="Phospholipid/glycerol acyltransferase" evidence="4">
    <location>
        <begin position="122"/>
        <end position="255"/>
    </location>
</feature>
<keyword evidence="1" id="KW-0808">Transferase</keyword>
<accession>A0ABP0NNX3</accession>
<dbReference type="EMBL" id="CAXAMN010021995">
    <property type="protein sequence ID" value="CAK9065264.1"/>
    <property type="molecule type" value="Genomic_DNA"/>
</dbReference>
<comment type="caution">
    <text evidence="5">The sequence shown here is derived from an EMBL/GenBank/DDBJ whole genome shotgun (WGS) entry which is preliminary data.</text>
</comment>
<dbReference type="PANTHER" id="PTHR10434">
    <property type="entry name" value="1-ACYL-SN-GLYCEROL-3-PHOSPHATE ACYLTRANSFERASE"/>
    <property type="match status" value="1"/>
</dbReference>
<evidence type="ECO:0000313" key="6">
    <source>
        <dbReference type="Proteomes" id="UP001642484"/>
    </source>
</evidence>
<evidence type="ECO:0000313" key="5">
    <source>
        <dbReference type="EMBL" id="CAK9065264.1"/>
    </source>
</evidence>
<name>A0ABP0NNX3_9DINO</name>
<sequence>MANAGQVLARCFAQFLVWGPEGFSFVHCLKHLDVFLRVFVRTIFGCLLATSLIPAWVLCLLLKLVLSCLPVERRAAFERCFGRMLIVILVVLWRMVFTLCAWIRVEVFQQEVPFLGAPGKPAVLVMNHTCFLDAVLATSLAPLNRSSDVRVLVANYVFKIPLLGTVMRVMGLPEVPFKACAGGGETSNMTVEKNLMEERLNAFNDHVRSGGVGAWFPEGLMNRGDPEILQEFRAGAFAVPVKTDVEIWCIAAVGCNVCWPVKAAVGGLPARIGLKVFRLTDSSHKLIEDLKDCDERAKALHIAGLAKSAVQEGVNELVAKGFSANPGMVKRS</sequence>
<protein>
    <recommendedName>
        <fullName evidence="4">Phospholipid/glycerol acyltransferase domain-containing protein</fullName>
    </recommendedName>
</protein>
<reference evidence="5 6" key="1">
    <citation type="submission" date="2024-02" db="EMBL/GenBank/DDBJ databases">
        <authorList>
            <person name="Chen Y."/>
            <person name="Shah S."/>
            <person name="Dougan E. K."/>
            <person name="Thang M."/>
            <person name="Chan C."/>
        </authorList>
    </citation>
    <scope>NUCLEOTIDE SEQUENCE [LARGE SCALE GENOMIC DNA]</scope>
</reference>
<keyword evidence="3" id="KW-0472">Membrane</keyword>
<feature type="transmembrane region" description="Helical" evidence="3">
    <location>
        <begin position="85"/>
        <end position="105"/>
    </location>
</feature>
<dbReference type="Proteomes" id="UP001642484">
    <property type="component" value="Unassembled WGS sequence"/>
</dbReference>